<dbReference type="EMBL" id="UYRV01120973">
    <property type="protein sequence ID" value="VDN32586.1"/>
    <property type="molecule type" value="Genomic_DNA"/>
</dbReference>
<accession>A0A3P7QNI5</accession>
<evidence type="ECO:0000313" key="2">
    <source>
        <dbReference type="Proteomes" id="UP000271889"/>
    </source>
</evidence>
<feature type="non-terminal residue" evidence="1">
    <location>
        <position position="235"/>
    </location>
</feature>
<protein>
    <submittedName>
        <fullName evidence="1">Uncharacterized protein</fullName>
    </submittedName>
</protein>
<gene>
    <name evidence="1" type="ORF">CGOC_LOCUS12144</name>
</gene>
<reference evidence="1 2" key="1">
    <citation type="submission" date="2018-11" db="EMBL/GenBank/DDBJ databases">
        <authorList>
            <consortium name="Pathogen Informatics"/>
        </authorList>
    </citation>
    <scope>NUCLEOTIDE SEQUENCE [LARGE SCALE GENOMIC DNA]</scope>
</reference>
<dbReference type="Proteomes" id="UP000271889">
    <property type="component" value="Unassembled WGS sequence"/>
</dbReference>
<dbReference type="AlphaFoldDB" id="A0A3P7QNI5"/>
<keyword evidence="2" id="KW-1185">Reference proteome</keyword>
<sequence length="235" mass="26960">MLCERFHKTLKHDIMEGKANVRIDSLMHLLITLTVEKEEEREIMVARGVEEGRYRLQQHHKSHKSAVEKYAHQQHHIVVAGNGLWTVEDNGKTYHVKEQYCPCDKKDFAAGRMDTLSLLNKPDEELLATLEKAEKLQNEFRKLMAEAATRINGKENDVRLARRPDVASNGRPQALTPIRKLHKRSHLRSVQQAKRKLSFEIPDCAAGERDTCAVCLRMQPSNMGSETTISWIECP</sequence>
<evidence type="ECO:0000313" key="1">
    <source>
        <dbReference type="EMBL" id="VDN32586.1"/>
    </source>
</evidence>
<proteinExistence type="predicted"/>
<name>A0A3P7QNI5_CYLGO</name>
<dbReference type="OrthoDB" id="5873801at2759"/>
<organism evidence="1 2">
    <name type="scientific">Cylicostephanus goldi</name>
    <name type="common">Nematode worm</name>
    <dbReference type="NCBI Taxonomy" id="71465"/>
    <lineage>
        <taxon>Eukaryota</taxon>
        <taxon>Metazoa</taxon>
        <taxon>Ecdysozoa</taxon>
        <taxon>Nematoda</taxon>
        <taxon>Chromadorea</taxon>
        <taxon>Rhabditida</taxon>
        <taxon>Rhabditina</taxon>
        <taxon>Rhabditomorpha</taxon>
        <taxon>Strongyloidea</taxon>
        <taxon>Strongylidae</taxon>
        <taxon>Cylicostephanus</taxon>
    </lineage>
</organism>